<dbReference type="KEGG" id="tig:THII_1172"/>
<name>A0A090AES4_9GAMM</name>
<evidence type="ECO:0000313" key="1">
    <source>
        <dbReference type="EMBL" id="BAP55469.1"/>
    </source>
</evidence>
<keyword evidence="2" id="KW-1185">Reference proteome</keyword>
<sequence length="79" mass="9375">MHRDYFNILLKTPLPGNGKLEKIVLCLDENEEKIFLERFFKATLILPVSQEIIERATQLRQQRKMSLEELDLRNPFSSK</sequence>
<organism evidence="1 2">
    <name type="scientific">Thioploca ingrica</name>
    <dbReference type="NCBI Taxonomy" id="40754"/>
    <lineage>
        <taxon>Bacteria</taxon>
        <taxon>Pseudomonadati</taxon>
        <taxon>Pseudomonadota</taxon>
        <taxon>Gammaproteobacteria</taxon>
        <taxon>Thiotrichales</taxon>
        <taxon>Thiotrichaceae</taxon>
        <taxon>Thioploca</taxon>
    </lineage>
</organism>
<proteinExistence type="predicted"/>
<reference evidence="1 2" key="1">
    <citation type="journal article" date="2014" name="ISME J.">
        <title>Ecophysiology of Thioploca ingrica as revealed by the complete genome sequence supplemented with proteomic evidence.</title>
        <authorList>
            <person name="Kojima H."/>
            <person name="Ogura Y."/>
            <person name="Yamamoto N."/>
            <person name="Togashi T."/>
            <person name="Mori H."/>
            <person name="Watanabe T."/>
            <person name="Nemoto F."/>
            <person name="Kurokawa K."/>
            <person name="Hayashi T."/>
            <person name="Fukui M."/>
        </authorList>
    </citation>
    <scope>NUCLEOTIDE SEQUENCE [LARGE SCALE GENOMIC DNA]</scope>
</reference>
<dbReference type="HOGENOM" id="CLU_2604945_0_0_6"/>
<dbReference type="Proteomes" id="UP000031623">
    <property type="component" value="Chromosome"/>
</dbReference>
<dbReference type="EMBL" id="AP014633">
    <property type="protein sequence ID" value="BAP55469.1"/>
    <property type="molecule type" value="Genomic_DNA"/>
</dbReference>
<accession>A0A090AES4</accession>
<dbReference type="AlphaFoldDB" id="A0A090AES4"/>
<gene>
    <name evidence="1" type="ORF">THII_1172</name>
</gene>
<dbReference type="STRING" id="40754.THII_1172"/>
<protein>
    <submittedName>
        <fullName evidence="1">Uncharacterized protein</fullName>
    </submittedName>
</protein>
<evidence type="ECO:0000313" key="2">
    <source>
        <dbReference type="Proteomes" id="UP000031623"/>
    </source>
</evidence>